<comment type="similarity">
    <text evidence="1">Belongs to the non-flavoprotein flavin reductase family.</text>
</comment>
<dbReference type="AlphaFoldDB" id="A0A6J6NQQ3"/>
<dbReference type="InterPro" id="IPR050268">
    <property type="entry name" value="NADH-dep_flavin_reductase"/>
</dbReference>
<dbReference type="SMART" id="SM00903">
    <property type="entry name" value="Flavin_Reduct"/>
    <property type="match status" value="1"/>
</dbReference>
<dbReference type="PANTHER" id="PTHR30466">
    <property type="entry name" value="FLAVIN REDUCTASE"/>
    <property type="match status" value="1"/>
</dbReference>
<dbReference type="Gene3D" id="2.30.110.10">
    <property type="entry name" value="Electron Transport, Fmn-binding Protein, Chain A"/>
    <property type="match status" value="1"/>
</dbReference>
<dbReference type="InterPro" id="IPR012349">
    <property type="entry name" value="Split_barrel_FMN-bd"/>
</dbReference>
<reference evidence="4" key="1">
    <citation type="submission" date="2020-05" db="EMBL/GenBank/DDBJ databases">
        <authorList>
            <person name="Chiriac C."/>
            <person name="Salcher M."/>
            <person name="Ghai R."/>
            <person name="Kavagutti S V."/>
        </authorList>
    </citation>
    <scope>NUCLEOTIDE SEQUENCE</scope>
</reference>
<dbReference type="Pfam" id="PF01613">
    <property type="entry name" value="Flavin_Reduct"/>
    <property type="match status" value="1"/>
</dbReference>
<gene>
    <name evidence="4" type="ORF">UFOPK2399_00555</name>
</gene>
<evidence type="ECO:0000256" key="1">
    <source>
        <dbReference type="ARBA" id="ARBA00008898"/>
    </source>
</evidence>
<dbReference type="EMBL" id="CAEZXP010000001">
    <property type="protein sequence ID" value="CAB4688879.1"/>
    <property type="molecule type" value="Genomic_DNA"/>
</dbReference>
<dbReference type="GO" id="GO:0042602">
    <property type="term" value="F:riboflavin reductase (NADPH) activity"/>
    <property type="evidence" value="ECO:0007669"/>
    <property type="project" value="TreeGrafter"/>
</dbReference>
<dbReference type="GO" id="GO:0010181">
    <property type="term" value="F:FMN binding"/>
    <property type="evidence" value="ECO:0007669"/>
    <property type="project" value="InterPro"/>
</dbReference>
<proteinExistence type="inferred from homology"/>
<sequence>MADLDFRALLGRWGTGVSVITAQSSEGPAGGTVNAFTALSLEPPLVLVCFDLSSRTLHAVRESERFAVNILSAAQQETSRLFATKRPQSDKFFETPHRLEHGAPVLDGSLAWLVCSLDSELRRGDHVIAIGQVLDGGYDEHADPLLYYRGSYLQPPMSKEN</sequence>
<evidence type="ECO:0000259" key="3">
    <source>
        <dbReference type="SMART" id="SM00903"/>
    </source>
</evidence>
<accession>A0A6J6NQQ3</accession>
<dbReference type="SUPFAM" id="SSF50475">
    <property type="entry name" value="FMN-binding split barrel"/>
    <property type="match status" value="1"/>
</dbReference>
<dbReference type="PANTHER" id="PTHR30466:SF11">
    <property type="entry name" value="FLAVIN-DEPENDENT MONOOXYGENASE, REDUCTASE SUBUNIT HSAB"/>
    <property type="match status" value="1"/>
</dbReference>
<feature type="domain" description="Flavin reductase like" evidence="3">
    <location>
        <begin position="10"/>
        <end position="154"/>
    </location>
</feature>
<name>A0A6J6NQQ3_9ZZZZ</name>
<dbReference type="InterPro" id="IPR002563">
    <property type="entry name" value="Flavin_Rdtase-like_dom"/>
</dbReference>
<organism evidence="4">
    <name type="scientific">freshwater metagenome</name>
    <dbReference type="NCBI Taxonomy" id="449393"/>
    <lineage>
        <taxon>unclassified sequences</taxon>
        <taxon>metagenomes</taxon>
        <taxon>ecological metagenomes</taxon>
    </lineage>
</organism>
<keyword evidence="2" id="KW-0560">Oxidoreductase</keyword>
<evidence type="ECO:0000313" key="4">
    <source>
        <dbReference type="EMBL" id="CAB4688879.1"/>
    </source>
</evidence>
<evidence type="ECO:0000256" key="2">
    <source>
        <dbReference type="ARBA" id="ARBA00023002"/>
    </source>
</evidence>
<protein>
    <submittedName>
        <fullName evidence="4">Unannotated protein</fullName>
    </submittedName>
</protein>